<reference evidence="2 3" key="1">
    <citation type="journal article" date="2011" name="J. Bacteriol.">
        <title>Genome sequence of Halobiforma lacisalsi AJ5, an extremely halophilic archaeon which harbors a bop gene.</title>
        <authorList>
            <person name="Jiang X."/>
            <person name="Wang S."/>
            <person name="Cheng H."/>
            <person name="Huo Y."/>
            <person name="Zhang X."/>
            <person name="Zhu X."/>
            <person name="Han X."/>
            <person name="Ni P."/>
            <person name="Wu M."/>
        </authorList>
    </citation>
    <scope>NUCLEOTIDE SEQUENCE [LARGE SCALE GENOMIC DNA]</scope>
    <source>
        <strain evidence="2 3">AJ5</strain>
    </source>
</reference>
<accession>A0A1P8LKI6</accession>
<sequence>MSGTPPTERLTPFDDSTGRTVYYDSASGTYRIWCVEGDYEPVSTAVLVAVASIRGVEPDELEPLPSAVDPDALNSLVEHWHTHDGDAMGSISFTFADCEVTVSADGEIEIDAAAMPVRPRT</sequence>
<dbReference type="AlphaFoldDB" id="A0A1P8LKI6"/>
<dbReference type="Proteomes" id="UP000186547">
    <property type="component" value="Chromosome"/>
</dbReference>
<dbReference type="InterPro" id="IPR040624">
    <property type="entry name" value="HalOD1"/>
</dbReference>
<dbReference type="EMBL" id="CP019285">
    <property type="protein sequence ID" value="APW96298.1"/>
    <property type="molecule type" value="Genomic_DNA"/>
</dbReference>
<evidence type="ECO:0000259" key="1">
    <source>
        <dbReference type="Pfam" id="PF18545"/>
    </source>
</evidence>
<evidence type="ECO:0000313" key="2">
    <source>
        <dbReference type="EMBL" id="APW96298.1"/>
    </source>
</evidence>
<proteinExistence type="predicted"/>
<dbReference type="KEGG" id="hlc:CHINAEXTREME00320"/>
<name>A0A1P8LKI6_NATLA</name>
<protein>
    <recommendedName>
        <fullName evidence="1">Halobacterial output domain-containing protein</fullName>
    </recommendedName>
</protein>
<dbReference type="Pfam" id="PF18545">
    <property type="entry name" value="HalOD1"/>
    <property type="match status" value="1"/>
</dbReference>
<feature type="domain" description="Halobacterial output" evidence="1">
    <location>
        <begin position="38"/>
        <end position="111"/>
    </location>
</feature>
<evidence type="ECO:0000313" key="3">
    <source>
        <dbReference type="Proteomes" id="UP000186547"/>
    </source>
</evidence>
<organism evidence="2 3">
    <name type="scientific">Natronobacterium lacisalsi AJ5</name>
    <dbReference type="NCBI Taxonomy" id="358396"/>
    <lineage>
        <taxon>Archaea</taxon>
        <taxon>Methanobacteriati</taxon>
        <taxon>Methanobacteriota</taxon>
        <taxon>Stenosarchaea group</taxon>
        <taxon>Halobacteria</taxon>
        <taxon>Halobacteriales</taxon>
        <taxon>Natrialbaceae</taxon>
        <taxon>Natronobacterium</taxon>
    </lineage>
</organism>
<gene>
    <name evidence="2" type="ORF">CHINAEXTREME_00320</name>
</gene>